<dbReference type="GO" id="GO:0032259">
    <property type="term" value="P:methylation"/>
    <property type="evidence" value="ECO:0007669"/>
    <property type="project" value="UniProtKB-KW"/>
</dbReference>
<dbReference type="InterPro" id="IPR000241">
    <property type="entry name" value="RlmKL-like_Mtase"/>
</dbReference>
<gene>
    <name evidence="2" type="ORF">ACFFJ8_20780</name>
</gene>
<keyword evidence="3" id="KW-1185">Reference proteome</keyword>
<dbReference type="EMBL" id="JBHLVF010000034">
    <property type="protein sequence ID" value="MFC0393791.1"/>
    <property type="molecule type" value="Genomic_DNA"/>
</dbReference>
<dbReference type="Gene3D" id="3.40.50.150">
    <property type="entry name" value="Vaccinia Virus protein VP39"/>
    <property type="match status" value="1"/>
</dbReference>
<evidence type="ECO:0000259" key="1">
    <source>
        <dbReference type="Pfam" id="PF01170"/>
    </source>
</evidence>
<organism evidence="2 3">
    <name type="scientific">Paenibacillus mendelii</name>
    <dbReference type="NCBI Taxonomy" id="206163"/>
    <lineage>
        <taxon>Bacteria</taxon>
        <taxon>Bacillati</taxon>
        <taxon>Bacillota</taxon>
        <taxon>Bacilli</taxon>
        <taxon>Bacillales</taxon>
        <taxon>Paenibacillaceae</taxon>
        <taxon>Paenibacillus</taxon>
    </lineage>
</organism>
<accession>A0ABV6JDC7</accession>
<keyword evidence="2" id="KW-0808">Transferase</keyword>
<proteinExistence type="predicted"/>
<name>A0ABV6JDC7_9BACL</name>
<protein>
    <submittedName>
        <fullName evidence="2">TRM11 family SAM-dependent methyltransferase</fullName>
    </submittedName>
</protein>
<dbReference type="PANTHER" id="PTHR14911:SF13">
    <property type="entry name" value="TRNA (GUANINE(6)-N2)-METHYLTRANSFERASE THUMP3"/>
    <property type="match status" value="1"/>
</dbReference>
<evidence type="ECO:0000313" key="2">
    <source>
        <dbReference type="EMBL" id="MFC0393791.1"/>
    </source>
</evidence>
<dbReference type="CDD" id="cd02440">
    <property type="entry name" value="AdoMet_MTases"/>
    <property type="match status" value="1"/>
</dbReference>
<dbReference type="Pfam" id="PF01170">
    <property type="entry name" value="UPF0020"/>
    <property type="match status" value="1"/>
</dbReference>
<dbReference type="SUPFAM" id="SSF53335">
    <property type="entry name" value="S-adenosyl-L-methionine-dependent methyltransferases"/>
    <property type="match status" value="1"/>
</dbReference>
<keyword evidence="2" id="KW-0489">Methyltransferase</keyword>
<dbReference type="GO" id="GO:0008168">
    <property type="term" value="F:methyltransferase activity"/>
    <property type="evidence" value="ECO:0007669"/>
    <property type="project" value="UniProtKB-KW"/>
</dbReference>
<dbReference type="InterPro" id="IPR029063">
    <property type="entry name" value="SAM-dependent_MTases_sf"/>
</dbReference>
<comment type="caution">
    <text evidence="2">The sequence shown here is derived from an EMBL/GenBank/DDBJ whole genome shotgun (WGS) entry which is preliminary data.</text>
</comment>
<sequence length="291" mass="32534">MPDGDEDDAGQRARGGRRCKRNRYFTEPIPFIKYKITIRYEGTDISSLAEQVSAIELDGLTFKVVLVETDGNIPYEDQRGIERQIGLRIRGEAEMRKPDRLFGVACIRGRWILGECEKGEPVWLKHNQKPQPYSTALGTRVARAVVNIAVPMPSGVRVVDPCCGIGTVVIEALSMGMNMEGFDLNPLAVRGARVNLAHYGMPDVVRVADMRTLTGSYDTAIVDLPYNLCSVMPPEERLAMLSSARRLARRIIIVTIESIDDDINHARLLVLDRCVVRKGRFERQVLVCVHA</sequence>
<dbReference type="RefSeq" id="WP_309145359.1">
    <property type="nucleotide sequence ID" value="NZ_JANHOF010000013.1"/>
</dbReference>
<reference evidence="2 3" key="1">
    <citation type="submission" date="2024-09" db="EMBL/GenBank/DDBJ databases">
        <authorList>
            <person name="Sun Q."/>
            <person name="Mori K."/>
        </authorList>
    </citation>
    <scope>NUCLEOTIDE SEQUENCE [LARGE SCALE GENOMIC DNA]</scope>
    <source>
        <strain evidence="2 3">CCM 4839</strain>
    </source>
</reference>
<evidence type="ECO:0000313" key="3">
    <source>
        <dbReference type="Proteomes" id="UP001589818"/>
    </source>
</evidence>
<dbReference type="Proteomes" id="UP001589818">
    <property type="component" value="Unassembled WGS sequence"/>
</dbReference>
<feature type="domain" description="Ribosomal RNA large subunit methyltransferase K/L-like methyltransferase" evidence="1">
    <location>
        <begin position="133"/>
        <end position="226"/>
    </location>
</feature>
<dbReference type="PANTHER" id="PTHR14911">
    <property type="entry name" value="THUMP DOMAIN-CONTAINING"/>
    <property type="match status" value="1"/>
</dbReference>